<organism evidence="3">
    <name type="scientific">Schizophyllum commune (strain H4-8 / FGSC 9210)</name>
    <name type="common">Split gill fungus</name>
    <dbReference type="NCBI Taxonomy" id="578458"/>
    <lineage>
        <taxon>Eukaryota</taxon>
        <taxon>Fungi</taxon>
        <taxon>Dikarya</taxon>
        <taxon>Basidiomycota</taxon>
        <taxon>Agaricomycotina</taxon>
        <taxon>Agaricomycetes</taxon>
        <taxon>Agaricomycetidae</taxon>
        <taxon>Agaricales</taxon>
        <taxon>Schizophyllaceae</taxon>
        <taxon>Schizophyllum</taxon>
    </lineage>
</organism>
<dbReference type="HOGENOM" id="CLU_518905_0_0_1"/>
<feature type="compositionally biased region" description="Basic and acidic residues" evidence="1">
    <location>
        <begin position="302"/>
        <end position="321"/>
    </location>
</feature>
<feature type="non-terminal residue" evidence="2">
    <location>
        <position position="525"/>
    </location>
</feature>
<dbReference type="OrthoDB" id="10354332at2759"/>
<gene>
    <name evidence="2" type="ORF">SCHCODRAFT_113024</name>
</gene>
<evidence type="ECO:0000313" key="3">
    <source>
        <dbReference type="Proteomes" id="UP000007431"/>
    </source>
</evidence>
<dbReference type="VEuPathDB" id="FungiDB:SCHCODRAFT_02639834"/>
<proteinExistence type="predicted"/>
<feature type="compositionally biased region" description="Basic and acidic residues" evidence="1">
    <location>
        <begin position="84"/>
        <end position="93"/>
    </location>
</feature>
<feature type="compositionally biased region" description="Basic and acidic residues" evidence="1">
    <location>
        <begin position="274"/>
        <end position="289"/>
    </location>
</feature>
<feature type="region of interest" description="Disordered" evidence="1">
    <location>
        <begin position="426"/>
        <end position="467"/>
    </location>
</feature>
<feature type="compositionally biased region" description="Basic and acidic residues" evidence="1">
    <location>
        <begin position="454"/>
        <end position="467"/>
    </location>
</feature>
<evidence type="ECO:0000313" key="2">
    <source>
        <dbReference type="EMBL" id="EFI92798.1"/>
    </source>
</evidence>
<feature type="compositionally biased region" description="Low complexity" evidence="1">
    <location>
        <begin position="290"/>
        <end position="301"/>
    </location>
</feature>
<feature type="compositionally biased region" description="Pro residues" evidence="1">
    <location>
        <begin position="141"/>
        <end position="150"/>
    </location>
</feature>
<accession>D8QGN4</accession>
<dbReference type="GeneID" id="9597199"/>
<sequence>MTRNQTPTRPRRAPAPHKPSAPNKDTGPRAGDDDAEIIQWELETLRPPTQRRVHSSGERRVTVTKPAPTYAPADTSGVSETDDGNARFRRELHLLAVRKKSSSRLNSSSKLGGSGTRTSASVGRAGGKAHGYAAYRERTEPPPLLPPLLPPSSNSLTPTPPRAQPTTLSASVTRRPTRLKQTASDSYSSGQASRTIPILSRPGSAPPSLTEDADSCTQEMGSLHEVGYLREVDSLQPTPTPERTSDERTSRSPPPPRPQAPTPGSEASTLTSRASRDLRWRGPGPKREGVNVVRRAVSPARSRAEILRKKSTVELSRKRSAAELPSKQSTDWTRTELSRKRSTGTGLARTRASGLTRSRSADMRKVAAVSAGGLPSIPDETNFGGRTVSPANRTETIPVYHSETAPPSRWEANRSETVPLSRWEAVSRSVTPVSRPCTPPTRPTTPSARSRTMRGPDDVRTMRGSEGSCKLERSASFVELGDVSDDGRRKLTCQESKDLFRRMWADKHTELERGRRVGTLVHGSR</sequence>
<feature type="compositionally biased region" description="Polar residues" evidence="1">
    <location>
        <begin position="164"/>
        <end position="194"/>
    </location>
</feature>
<protein>
    <submittedName>
        <fullName evidence="2">Uncharacterized protein</fullName>
    </submittedName>
</protein>
<evidence type="ECO:0000256" key="1">
    <source>
        <dbReference type="SAM" id="MobiDB-lite"/>
    </source>
</evidence>
<dbReference type="InParanoid" id="D8QGN4"/>
<dbReference type="Proteomes" id="UP000007431">
    <property type="component" value="Unassembled WGS sequence"/>
</dbReference>
<feature type="region of interest" description="Disordered" evidence="1">
    <location>
        <begin position="372"/>
        <end position="391"/>
    </location>
</feature>
<name>D8QGN4_SCHCM</name>
<dbReference type="AlphaFoldDB" id="D8QGN4"/>
<reference evidence="2 3" key="1">
    <citation type="journal article" date="2010" name="Nat. Biotechnol.">
        <title>Genome sequence of the model mushroom Schizophyllum commune.</title>
        <authorList>
            <person name="Ohm R.A."/>
            <person name="de Jong J.F."/>
            <person name="Lugones L.G."/>
            <person name="Aerts A."/>
            <person name="Kothe E."/>
            <person name="Stajich J.E."/>
            <person name="de Vries R.P."/>
            <person name="Record E."/>
            <person name="Levasseur A."/>
            <person name="Baker S.E."/>
            <person name="Bartholomew K.A."/>
            <person name="Coutinho P.M."/>
            <person name="Erdmann S."/>
            <person name="Fowler T.J."/>
            <person name="Gathman A.C."/>
            <person name="Lombard V."/>
            <person name="Henrissat B."/>
            <person name="Knabe N."/>
            <person name="Kuees U."/>
            <person name="Lilly W.W."/>
            <person name="Lindquist E."/>
            <person name="Lucas S."/>
            <person name="Magnuson J.K."/>
            <person name="Piumi F."/>
            <person name="Raudaskoski M."/>
            <person name="Salamov A."/>
            <person name="Schmutz J."/>
            <person name="Schwarze F.W.M.R."/>
            <person name="vanKuyk P.A."/>
            <person name="Horton J.S."/>
            <person name="Grigoriev I.V."/>
            <person name="Woesten H.A.B."/>
        </authorList>
    </citation>
    <scope>NUCLEOTIDE SEQUENCE [LARGE SCALE GENOMIC DNA]</scope>
    <source>
        <strain evidence="3">H4-8 / FGSC 9210</strain>
    </source>
</reference>
<dbReference type="EMBL" id="GL377312">
    <property type="protein sequence ID" value="EFI92798.1"/>
    <property type="molecule type" value="Genomic_DNA"/>
</dbReference>
<feature type="region of interest" description="Disordered" evidence="1">
    <location>
        <begin position="1"/>
        <end position="363"/>
    </location>
</feature>
<dbReference type="RefSeq" id="XP_003027701.1">
    <property type="nucleotide sequence ID" value="XM_003027655.1"/>
</dbReference>
<keyword evidence="3" id="KW-1185">Reference proteome</keyword>
<dbReference type="KEGG" id="scm:SCHCO_02639834"/>
<feature type="compositionally biased region" description="Pro residues" evidence="1">
    <location>
        <begin position="252"/>
        <end position="261"/>
    </location>
</feature>